<dbReference type="GO" id="GO:0005829">
    <property type="term" value="C:cytosol"/>
    <property type="evidence" value="ECO:0007669"/>
    <property type="project" value="TreeGrafter"/>
</dbReference>
<comment type="cofactor">
    <cofactor evidence="2">
        <name>Zn(2+)</name>
        <dbReference type="ChEBI" id="CHEBI:29105"/>
    </cofactor>
</comment>
<dbReference type="Gene3D" id="3.40.630.10">
    <property type="entry name" value="Zn peptidases"/>
    <property type="match status" value="2"/>
</dbReference>
<keyword evidence="3" id="KW-0645">Protease</keyword>
<dbReference type="NCBIfam" id="TIGR01893">
    <property type="entry name" value="aa-his-dipept"/>
    <property type="match status" value="1"/>
</dbReference>
<evidence type="ECO:0000256" key="5">
    <source>
        <dbReference type="ARBA" id="ARBA00022801"/>
    </source>
</evidence>
<organism evidence="10">
    <name type="scientific">Trepomonas sp. PC1</name>
    <dbReference type="NCBI Taxonomy" id="1076344"/>
    <lineage>
        <taxon>Eukaryota</taxon>
        <taxon>Metamonada</taxon>
        <taxon>Diplomonadida</taxon>
        <taxon>Hexamitidae</taxon>
        <taxon>Hexamitinae</taxon>
        <taxon>Trepomonas</taxon>
    </lineage>
</organism>
<dbReference type="InterPro" id="IPR036264">
    <property type="entry name" value="Bact_exopeptidase_dim_dom"/>
</dbReference>
<sequence>MTIENNQKIVDQTPEQYKPIMQAFADLCAVPHGSGDRKAITQHFVDWAKKHNFATTVDETDNIVIKVPATPGFEKAPVICLQGHTDMVAVKAPTSPHDFAKDPIRLRIDNGWLYATDTTLGADNGMGIALGIALVLDKSLKHGPIELLLTSDEEIGLIGASALKKCLDSKYLLNLDSEDVGEICVSCAGGFRVIYEKEYKQESIPEGYECFDIKIDGYLGGHSGAEIHLYRASAIKQMVRLLKAIQSEVRIISISGGQAHNAIPAVAEVRVAAKKDFSFEKIQKLFKAIHEPYAPKEKDAKIVVQKAAMEKTCMSEEDTKHLINFILMSPQGPMRFSQEVKDFVETSFTTATIETKGNTIHILGSGRSCYEEEIDQLYNQCVALAELAGWKVSEQLSRYAGWPAKMESPLIKIVEEIYKKHHSHVNIAAIHAGLEAGMICKQHPIMEAVSIGPTIKSPHSPQERCEISTIYTLYEVIKEVLEKLAK</sequence>
<accession>A0A146K4N5</accession>
<dbReference type="FunFam" id="3.40.630.10:FF:000018">
    <property type="entry name" value="Aminoacyl-histidine dipeptidase PepD"/>
    <property type="match status" value="1"/>
</dbReference>
<evidence type="ECO:0000256" key="6">
    <source>
        <dbReference type="ARBA" id="ARBA00022833"/>
    </source>
</evidence>
<evidence type="ECO:0000259" key="9">
    <source>
        <dbReference type="Pfam" id="PF07687"/>
    </source>
</evidence>
<dbReference type="SUPFAM" id="SSF55031">
    <property type="entry name" value="Bacterial exopeptidase dimerisation domain"/>
    <property type="match status" value="1"/>
</dbReference>
<dbReference type="InterPro" id="IPR011650">
    <property type="entry name" value="Peptidase_M20_dimer"/>
</dbReference>
<dbReference type="SUPFAM" id="SSF53187">
    <property type="entry name" value="Zn-dependent exopeptidases"/>
    <property type="match status" value="1"/>
</dbReference>
<dbReference type="GO" id="GO:0046872">
    <property type="term" value="F:metal ion binding"/>
    <property type="evidence" value="ECO:0007669"/>
    <property type="project" value="UniProtKB-KW"/>
</dbReference>
<dbReference type="Pfam" id="PF01546">
    <property type="entry name" value="Peptidase_M20"/>
    <property type="match status" value="1"/>
</dbReference>
<dbReference type="PIRSF" id="PIRSF016599">
    <property type="entry name" value="Xaa-His_dipept"/>
    <property type="match status" value="1"/>
</dbReference>
<dbReference type="PRINTS" id="PR00934">
    <property type="entry name" value="XHISDIPTASE"/>
</dbReference>
<dbReference type="GO" id="GO:0070573">
    <property type="term" value="F:metallodipeptidase activity"/>
    <property type="evidence" value="ECO:0007669"/>
    <property type="project" value="TreeGrafter"/>
</dbReference>
<dbReference type="FunFam" id="3.40.630.10:FF:000015">
    <property type="entry name" value="Aminoacyl-histidine dipeptidase PepD"/>
    <property type="match status" value="1"/>
</dbReference>
<dbReference type="EMBL" id="GDID01005752">
    <property type="protein sequence ID" value="JAP90854.1"/>
    <property type="molecule type" value="Transcribed_RNA"/>
</dbReference>
<evidence type="ECO:0000256" key="1">
    <source>
        <dbReference type="ARBA" id="ARBA00001941"/>
    </source>
</evidence>
<evidence type="ECO:0000256" key="8">
    <source>
        <dbReference type="ARBA" id="ARBA00023285"/>
    </source>
</evidence>
<name>A0A146K4N5_9EUKA</name>
<keyword evidence="7" id="KW-0482">Metalloprotease</keyword>
<keyword evidence="6" id="KW-0862">Zinc</keyword>
<dbReference type="AlphaFoldDB" id="A0A146K4N5"/>
<keyword evidence="5" id="KW-0378">Hydrolase</keyword>
<dbReference type="GO" id="GO:0006508">
    <property type="term" value="P:proteolysis"/>
    <property type="evidence" value="ECO:0007669"/>
    <property type="project" value="UniProtKB-KW"/>
</dbReference>
<feature type="domain" description="Peptidase M20 dimerisation" evidence="9">
    <location>
        <begin position="217"/>
        <end position="295"/>
    </location>
</feature>
<dbReference type="PANTHER" id="PTHR43501:SF1">
    <property type="entry name" value="CYTOSOL NON-SPECIFIC DIPEPTIDASE"/>
    <property type="match status" value="1"/>
</dbReference>
<evidence type="ECO:0000256" key="4">
    <source>
        <dbReference type="ARBA" id="ARBA00022723"/>
    </source>
</evidence>
<dbReference type="PANTHER" id="PTHR43501">
    <property type="entry name" value="CYTOSOL NON-SPECIFIC DIPEPTIDASE"/>
    <property type="match status" value="1"/>
</dbReference>
<proteinExistence type="predicted"/>
<dbReference type="InterPro" id="IPR001160">
    <property type="entry name" value="Peptidase_M20C"/>
</dbReference>
<comment type="cofactor">
    <cofactor evidence="1">
        <name>Co(2+)</name>
        <dbReference type="ChEBI" id="CHEBI:48828"/>
    </cofactor>
</comment>
<gene>
    <name evidence="10" type="ORF">TPC1_17722</name>
</gene>
<evidence type="ECO:0000313" key="10">
    <source>
        <dbReference type="EMBL" id="JAP90854.1"/>
    </source>
</evidence>
<evidence type="ECO:0000256" key="3">
    <source>
        <dbReference type="ARBA" id="ARBA00022670"/>
    </source>
</evidence>
<evidence type="ECO:0000256" key="7">
    <source>
        <dbReference type="ARBA" id="ARBA00023049"/>
    </source>
</evidence>
<dbReference type="InterPro" id="IPR002933">
    <property type="entry name" value="Peptidase_M20"/>
</dbReference>
<keyword evidence="8" id="KW-0170">Cobalt</keyword>
<reference evidence="10" key="1">
    <citation type="submission" date="2015-07" db="EMBL/GenBank/DDBJ databases">
        <title>Adaptation to a free-living lifestyle via gene acquisitions in the diplomonad Trepomonas sp. PC1.</title>
        <authorList>
            <person name="Xu F."/>
            <person name="Jerlstrom-Hultqvist J."/>
            <person name="Kolisko M."/>
            <person name="Simpson A.G.B."/>
            <person name="Roger A.J."/>
            <person name="Svard S.G."/>
            <person name="Andersson J.O."/>
        </authorList>
    </citation>
    <scope>NUCLEOTIDE SEQUENCE</scope>
    <source>
        <strain evidence="10">PC1</strain>
    </source>
</reference>
<protein>
    <submittedName>
        <fullName evidence="10">Aminoacyl-histidine dipeptidase</fullName>
    </submittedName>
</protein>
<dbReference type="Pfam" id="PF07687">
    <property type="entry name" value="M20_dimer"/>
    <property type="match status" value="1"/>
</dbReference>
<evidence type="ECO:0000256" key="2">
    <source>
        <dbReference type="ARBA" id="ARBA00001947"/>
    </source>
</evidence>
<keyword evidence="4" id="KW-0479">Metal-binding</keyword>